<evidence type="ECO:0000313" key="2">
    <source>
        <dbReference type="EMBL" id="MFC6061775.1"/>
    </source>
</evidence>
<gene>
    <name evidence="2" type="ORF">ACFP4F_04355</name>
</gene>
<organism evidence="2 3">
    <name type="scientific">Streptomyces ochraceiscleroticus</name>
    <dbReference type="NCBI Taxonomy" id="47761"/>
    <lineage>
        <taxon>Bacteria</taxon>
        <taxon>Bacillati</taxon>
        <taxon>Actinomycetota</taxon>
        <taxon>Actinomycetes</taxon>
        <taxon>Kitasatosporales</taxon>
        <taxon>Streptomycetaceae</taxon>
        <taxon>Streptomyces</taxon>
    </lineage>
</organism>
<evidence type="ECO:0000256" key="1">
    <source>
        <dbReference type="SAM" id="SignalP"/>
    </source>
</evidence>
<feature type="chain" id="PRO_5047186310" description="Secreted protein" evidence="1">
    <location>
        <begin position="32"/>
        <end position="151"/>
    </location>
</feature>
<feature type="signal peptide" evidence="1">
    <location>
        <begin position="1"/>
        <end position="31"/>
    </location>
</feature>
<dbReference type="EMBL" id="JBHSPX010000002">
    <property type="protein sequence ID" value="MFC6061775.1"/>
    <property type="molecule type" value="Genomic_DNA"/>
</dbReference>
<keyword evidence="3" id="KW-1185">Reference proteome</keyword>
<evidence type="ECO:0000313" key="3">
    <source>
        <dbReference type="Proteomes" id="UP001596139"/>
    </source>
</evidence>
<comment type="caution">
    <text evidence="2">The sequence shown here is derived from an EMBL/GenBank/DDBJ whole genome shotgun (WGS) entry which is preliminary data.</text>
</comment>
<reference evidence="3" key="1">
    <citation type="journal article" date="2019" name="Int. J. Syst. Evol. Microbiol.">
        <title>The Global Catalogue of Microorganisms (GCM) 10K type strain sequencing project: providing services to taxonomists for standard genome sequencing and annotation.</title>
        <authorList>
            <consortium name="The Broad Institute Genomics Platform"/>
            <consortium name="The Broad Institute Genome Sequencing Center for Infectious Disease"/>
            <person name="Wu L."/>
            <person name="Ma J."/>
        </authorList>
    </citation>
    <scope>NUCLEOTIDE SEQUENCE [LARGE SCALE GENOMIC DNA]</scope>
    <source>
        <strain evidence="3">CGMCC 1.15180</strain>
    </source>
</reference>
<accession>A0ABW1MEQ2</accession>
<dbReference type="RefSeq" id="WP_031065735.1">
    <property type="nucleotide sequence ID" value="NZ_JBHSPX010000002.1"/>
</dbReference>
<name>A0ABW1MEQ2_9ACTN</name>
<protein>
    <recommendedName>
        <fullName evidence="4">Secreted protein</fullName>
    </recommendedName>
</protein>
<keyword evidence="1" id="KW-0732">Signal</keyword>
<sequence>MIRKASRAVTVSALCAALLGGGLTLAASAPAAPAASEEKAPARYNAEQVHHFLQGFYGNHGPRQWERVHMVGDELKKRAEKNKKYDVLLCAQNNPRDIAIGRVTTAQSAGVGWATVTTKWNRGPDQHFTAYVGLDASKPIKLIEIDCSPGS</sequence>
<evidence type="ECO:0008006" key="4">
    <source>
        <dbReference type="Google" id="ProtNLM"/>
    </source>
</evidence>
<proteinExistence type="predicted"/>
<dbReference type="Proteomes" id="UP001596139">
    <property type="component" value="Unassembled WGS sequence"/>
</dbReference>